<evidence type="ECO:0000313" key="4">
    <source>
        <dbReference type="Proteomes" id="UP001302374"/>
    </source>
</evidence>
<dbReference type="Proteomes" id="UP001302374">
    <property type="component" value="Chromosome"/>
</dbReference>
<dbReference type="EMBL" id="JAATLI010000006">
    <property type="protein sequence ID" value="NJC18138.1"/>
    <property type="molecule type" value="Genomic_DNA"/>
</dbReference>
<accession>A0A7X5YBJ9</accession>
<evidence type="ECO:0000313" key="1">
    <source>
        <dbReference type="EMBL" id="NJC18138.1"/>
    </source>
</evidence>
<name>A0A7X5YBJ9_9BACT</name>
<dbReference type="GeneID" id="86891553"/>
<reference evidence="2 4" key="1">
    <citation type="submission" date="2019-09" db="EMBL/GenBank/DDBJ databases">
        <title>Butyricimonas paravirosa DSM 105722 (=214-4 = JCM 18677 = CCUG 65563).</title>
        <authorList>
            <person name="Le Roy T."/>
            <person name="Cani P.D."/>
        </authorList>
    </citation>
    <scope>NUCLEOTIDE SEQUENCE [LARGE SCALE GENOMIC DNA]</scope>
    <source>
        <strain evidence="2 4">DSM 105722</strain>
    </source>
</reference>
<protein>
    <submittedName>
        <fullName evidence="1">Uncharacterized protein</fullName>
    </submittedName>
</protein>
<organism evidence="1 3">
    <name type="scientific">Butyricimonas paravirosa</name>
    <dbReference type="NCBI Taxonomy" id="1472417"/>
    <lineage>
        <taxon>Bacteria</taxon>
        <taxon>Pseudomonadati</taxon>
        <taxon>Bacteroidota</taxon>
        <taxon>Bacteroidia</taxon>
        <taxon>Bacteroidales</taxon>
        <taxon>Odoribacteraceae</taxon>
        <taxon>Butyricimonas</taxon>
    </lineage>
</organism>
<sequence length="59" mass="6716">MIRALILAIVLFLIGTTIAINNYIKTQDQVPSSKEVFQPDEFHVPSFTHNTLSLEYHSL</sequence>
<dbReference type="EMBL" id="CP043839">
    <property type="protein sequence ID" value="WOF12510.1"/>
    <property type="molecule type" value="Genomic_DNA"/>
</dbReference>
<gene>
    <name evidence="2" type="ORF">F1644_09635</name>
    <name evidence="1" type="ORF">GGR15_001757</name>
</gene>
<keyword evidence="4" id="KW-1185">Reference proteome</keyword>
<proteinExistence type="predicted"/>
<reference evidence="1 3" key="2">
    <citation type="submission" date="2020-03" db="EMBL/GenBank/DDBJ databases">
        <title>Genomic Encyclopedia of Type Strains, Phase IV (KMG-IV): sequencing the most valuable type-strain genomes for metagenomic binning, comparative biology and taxonomic classification.</title>
        <authorList>
            <person name="Goeker M."/>
        </authorList>
    </citation>
    <scope>NUCLEOTIDE SEQUENCE [LARGE SCALE GENOMIC DNA]</scope>
    <source>
        <strain evidence="1 3">DSM 105722</strain>
    </source>
</reference>
<dbReference type="AlphaFoldDB" id="A0A7X5YBJ9"/>
<evidence type="ECO:0000313" key="2">
    <source>
        <dbReference type="EMBL" id="WOF12510.1"/>
    </source>
</evidence>
<dbReference type="RefSeq" id="WP_118303974.1">
    <property type="nucleotide sequence ID" value="NZ_BMPA01000005.1"/>
</dbReference>
<dbReference type="Proteomes" id="UP000576368">
    <property type="component" value="Unassembled WGS sequence"/>
</dbReference>
<evidence type="ECO:0000313" key="3">
    <source>
        <dbReference type="Proteomes" id="UP000576368"/>
    </source>
</evidence>